<dbReference type="Gene3D" id="3.40.30.10">
    <property type="entry name" value="Glutaredoxin"/>
    <property type="match status" value="1"/>
</dbReference>
<dbReference type="SUPFAM" id="SSF48371">
    <property type="entry name" value="ARM repeat"/>
    <property type="match status" value="1"/>
</dbReference>
<dbReference type="Gene3D" id="1.25.10.10">
    <property type="entry name" value="Leucine-rich Repeat Variant"/>
    <property type="match status" value="1"/>
</dbReference>
<proteinExistence type="predicted"/>
<sequence length="224" mass="25061">MEYSSHLLPPHAIMLMGPGCPHCSTMMEALSELLKSGEIAKLEVINVVEFPEEAAARGVRSVPWLGLGEFSFHGAMGLEELRHWLKQRTDPKGMAVYFDHLFSSGQRQMVETMVRNHPDHLLAFVDLLADDQVGINTRLGIGVVLEELQGSGLSKTITSELGELTEHEDPRIRGDACHYLPLTEDPNAISWLRKRLLDDNADVREIAQEALEELQETHGEHTLH</sequence>
<reference evidence="2" key="1">
    <citation type="submission" date="2015-04" db="EMBL/GenBank/DDBJ databases">
        <authorList>
            <person name="Syromyatnikov M.Y."/>
            <person name="Popov V.N."/>
        </authorList>
    </citation>
    <scope>NUCLEOTIDE SEQUENCE</scope>
    <source>
        <strain evidence="2">MO-1</strain>
    </source>
</reference>
<dbReference type="SUPFAM" id="SSF52833">
    <property type="entry name" value="Thioredoxin-like"/>
    <property type="match status" value="1"/>
</dbReference>
<dbReference type="Pfam" id="PF13192">
    <property type="entry name" value="Thioredoxin_3"/>
    <property type="match status" value="1"/>
</dbReference>
<accession>A0A1S7LJL0</accession>
<dbReference type="Pfam" id="PF13646">
    <property type="entry name" value="HEAT_2"/>
    <property type="match status" value="1"/>
</dbReference>
<organism evidence="2">
    <name type="scientific">Magnetococcus massalia (strain MO-1)</name>
    <dbReference type="NCBI Taxonomy" id="451514"/>
    <lineage>
        <taxon>Bacteria</taxon>
        <taxon>Pseudomonadati</taxon>
        <taxon>Pseudomonadota</taxon>
        <taxon>Magnetococcia</taxon>
        <taxon>Magnetococcales</taxon>
        <taxon>Magnetococcaceae</taxon>
        <taxon>Magnetococcus</taxon>
    </lineage>
</organism>
<gene>
    <name evidence="2" type="ORF">MAGMO_2883</name>
</gene>
<dbReference type="InterPro" id="IPR016024">
    <property type="entry name" value="ARM-type_fold"/>
</dbReference>
<name>A0A1S7LJL0_MAGMO</name>
<dbReference type="EMBL" id="LO017727">
    <property type="protein sequence ID" value="CRH07030.1"/>
    <property type="molecule type" value="Genomic_DNA"/>
</dbReference>
<dbReference type="InterPro" id="IPR036249">
    <property type="entry name" value="Thioredoxin-like_sf"/>
</dbReference>
<evidence type="ECO:0000313" key="2">
    <source>
        <dbReference type="EMBL" id="CRH07030.1"/>
    </source>
</evidence>
<feature type="domain" description="Thioredoxin-like fold" evidence="1">
    <location>
        <begin position="13"/>
        <end position="86"/>
    </location>
</feature>
<dbReference type="AlphaFoldDB" id="A0A1S7LJL0"/>
<dbReference type="InterPro" id="IPR012336">
    <property type="entry name" value="Thioredoxin-like_fold"/>
</dbReference>
<dbReference type="InterPro" id="IPR011989">
    <property type="entry name" value="ARM-like"/>
</dbReference>
<protein>
    <recommendedName>
        <fullName evidence="1">Thioredoxin-like fold domain-containing protein</fullName>
    </recommendedName>
</protein>
<evidence type="ECO:0000259" key="1">
    <source>
        <dbReference type="Pfam" id="PF13192"/>
    </source>
</evidence>